<organism evidence="2 3">
    <name type="scientific">Marchantia polymorpha</name>
    <name type="common">Common liverwort</name>
    <name type="synonym">Marchantia aquatica</name>
    <dbReference type="NCBI Taxonomy" id="3197"/>
    <lineage>
        <taxon>Eukaryota</taxon>
        <taxon>Viridiplantae</taxon>
        <taxon>Streptophyta</taxon>
        <taxon>Embryophyta</taxon>
        <taxon>Marchantiophyta</taxon>
        <taxon>Marchantiopsida</taxon>
        <taxon>Marchantiidae</taxon>
        <taxon>Marchantiales</taxon>
        <taxon>Marchantiaceae</taxon>
        <taxon>Marchantia</taxon>
    </lineage>
</organism>
<evidence type="ECO:0000313" key="2">
    <source>
        <dbReference type="EMBL" id="PTQ38612.1"/>
    </source>
</evidence>
<protein>
    <submittedName>
        <fullName evidence="2">Uncharacterized protein</fullName>
    </submittedName>
</protein>
<evidence type="ECO:0000256" key="1">
    <source>
        <dbReference type="SAM" id="Phobius"/>
    </source>
</evidence>
<keyword evidence="3" id="KW-1185">Reference proteome</keyword>
<sequence length="83" mass="9522">MCNRDWNQMKSVCNHYCGRRLSIPLFILALVGVSLSNTCLRFIHLIDNSKDRLTWNSGARQCRGLVCQREDTSLDEEFSKSVA</sequence>
<dbReference type="EMBL" id="KZ772722">
    <property type="protein sequence ID" value="PTQ38612.1"/>
    <property type="molecule type" value="Genomic_DNA"/>
</dbReference>
<gene>
    <name evidence="2" type="ORF">MARPO_0050s0069</name>
</gene>
<accession>A0A2R6WXM9</accession>
<evidence type="ECO:0000313" key="3">
    <source>
        <dbReference type="Proteomes" id="UP000244005"/>
    </source>
</evidence>
<keyword evidence="1" id="KW-1133">Transmembrane helix</keyword>
<name>A0A2R6WXM9_MARPO</name>
<feature type="transmembrane region" description="Helical" evidence="1">
    <location>
        <begin position="21"/>
        <end position="43"/>
    </location>
</feature>
<keyword evidence="1" id="KW-0812">Transmembrane</keyword>
<proteinExistence type="predicted"/>
<reference evidence="3" key="1">
    <citation type="journal article" date="2017" name="Cell">
        <title>Insights into land plant evolution garnered from the Marchantia polymorpha genome.</title>
        <authorList>
            <person name="Bowman J.L."/>
            <person name="Kohchi T."/>
            <person name="Yamato K.T."/>
            <person name="Jenkins J."/>
            <person name="Shu S."/>
            <person name="Ishizaki K."/>
            <person name="Yamaoka S."/>
            <person name="Nishihama R."/>
            <person name="Nakamura Y."/>
            <person name="Berger F."/>
            <person name="Adam C."/>
            <person name="Aki S.S."/>
            <person name="Althoff F."/>
            <person name="Araki T."/>
            <person name="Arteaga-Vazquez M.A."/>
            <person name="Balasubrmanian S."/>
            <person name="Barry K."/>
            <person name="Bauer D."/>
            <person name="Boehm C.R."/>
            <person name="Briginshaw L."/>
            <person name="Caballero-Perez J."/>
            <person name="Catarino B."/>
            <person name="Chen F."/>
            <person name="Chiyoda S."/>
            <person name="Chovatia M."/>
            <person name="Davies K.M."/>
            <person name="Delmans M."/>
            <person name="Demura T."/>
            <person name="Dierschke T."/>
            <person name="Dolan L."/>
            <person name="Dorantes-Acosta A.E."/>
            <person name="Eklund D.M."/>
            <person name="Florent S.N."/>
            <person name="Flores-Sandoval E."/>
            <person name="Fujiyama A."/>
            <person name="Fukuzawa H."/>
            <person name="Galik B."/>
            <person name="Grimanelli D."/>
            <person name="Grimwood J."/>
            <person name="Grossniklaus U."/>
            <person name="Hamada T."/>
            <person name="Haseloff J."/>
            <person name="Hetherington A.J."/>
            <person name="Higo A."/>
            <person name="Hirakawa Y."/>
            <person name="Hundley H.N."/>
            <person name="Ikeda Y."/>
            <person name="Inoue K."/>
            <person name="Inoue S.I."/>
            <person name="Ishida S."/>
            <person name="Jia Q."/>
            <person name="Kakita M."/>
            <person name="Kanazawa T."/>
            <person name="Kawai Y."/>
            <person name="Kawashima T."/>
            <person name="Kennedy M."/>
            <person name="Kinose K."/>
            <person name="Kinoshita T."/>
            <person name="Kohara Y."/>
            <person name="Koide E."/>
            <person name="Komatsu K."/>
            <person name="Kopischke S."/>
            <person name="Kubo M."/>
            <person name="Kyozuka J."/>
            <person name="Lagercrantz U."/>
            <person name="Lin S.S."/>
            <person name="Lindquist E."/>
            <person name="Lipzen A.M."/>
            <person name="Lu C.W."/>
            <person name="De Luna E."/>
            <person name="Martienssen R.A."/>
            <person name="Minamino N."/>
            <person name="Mizutani M."/>
            <person name="Mizutani M."/>
            <person name="Mochizuki N."/>
            <person name="Monte I."/>
            <person name="Mosher R."/>
            <person name="Nagasaki H."/>
            <person name="Nakagami H."/>
            <person name="Naramoto S."/>
            <person name="Nishitani K."/>
            <person name="Ohtani M."/>
            <person name="Okamoto T."/>
            <person name="Okumura M."/>
            <person name="Phillips J."/>
            <person name="Pollak B."/>
            <person name="Reinders A."/>
            <person name="Rovekamp M."/>
            <person name="Sano R."/>
            <person name="Sawa S."/>
            <person name="Schmid M.W."/>
            <person name="Shirakawa M."/>
            <person name="Solano R."/>
            <person name="Spunde A."/>
            <person name="Suetsugu N."/>
            <person name="Sugano S."/>
            <person name="Sugiyama A."/>
            <person name="Sun R."/>
            <person name="Suzuki Y."/>
            <person name="Takenaka M."/>
            <person name="Takezawa D."/>
            <person name="Tomogane H."/>
            <person name="Tsuzuki M."/>
            <person name="Ueda T."/>
            <person name="Umeda M."/>
            <person name="Ward J.M."/>
            <person name="Watanabe Y."/>
            <person name="Yazaki K."/>
            <person name="Yokoyama R."/>
            <person name="Yoshitake Y."/>
            <person name="Yotsui I."/>
            <person name="Zachgo S."/>
            <person name="Schmutz J."/>
        </authorList>
    </citation>
    <scope>NUCLEOTIDE SEQUENCE [LARGE SCALE GENOMIC DNA]</scope>
    <source>
        <strain evidence="3">Tak-1</strain>
    </source>
</reference>
<dbReference type="Proteomes" id="UP000244005">
    <property type="component" value="Unassembled WGS sequence"/>
</dbReference>
<keyword evidence="1" id="KW-0472">Membrane</keyword>
<dbReference type="AlphaFoldDB" id="A0A2R6WXM9"/>
<dbReference type="Gramene" id="Mp3g12770.1">
    <property type="protein sequence ID" value="Mp3g12770.1.cds1"/>
    <property type="gene ID" value="Mp3g12770"/>
</dbReference>